<dbReference type="EMBL" id="CP032568">
    <property type="protein sequence ID" value="AYF72772.1"/>
    <property type="molecule type" value="Genomic_DNA"/>
</dbReference>
<sequence>MNSPAAPPTAGPLRAAGLALVRALKAVVWWFNSILGGNDYQRYVQHRRLHHPGCEIPSERDYWRDRHDAATKNPGNRCC</sequence>
<dbReference type="AlphaFoldDB" id="A0A386Z4R0"/>
<proteinExistence type="predicted"/>
<name>A0A386Z4R0_9NOCA</name>
<dbReference type="KEGG" id="nyu:D7D52_01540"/>
<evidence type="ECO:0000313" key="2">
    <source>
        <dbReference type="Proteomes" id="UP000267164"/>
    </source>
</evidence>
<dbReference type="RefSeq" id="WP_120734715.1">
    <property type="nucleotide sequence ID" value="NZ_CP032568.1"/>
</dbReference>
<dbReference type="Pfam" id="PF04328">
    <property type="entry name" value="Sel_put"/>
    <property type="match status" value="1"/>
</dbReference>
<evidence type="ECO:0000313" key="1">
    <source>
        <dbReference type="EMBL" id="AYF72772.1"/>
    </source>
</evidence>
<protein>
    <submittedName>
        <fullName evidence="1">DUF466 domain-containing protein</fullName>
    </submittedName>
</protein>
<accession>A0A386Z4R0</accession>
<dbReference type="Proteomes" id="UP000267164">
    <property type="component" value="Chromosome"/>
</dbReference>
<organism evidence="1 2">
    <name type="scientific">Nocardia yunnanensis</name>
    <dbReference type="NCBI Taxonomy" id="2382165"/>
    <lineage>
        <taxon>Bacteria</taxon>
        <taxon>Bacillati</taxon>
        <taxon>Actinomycetota</taxon>
        <taxon>Actinomycetes</taxon>
        <taxon>Mycobacteriales</taxon>
        <taxon>Nocardiaceae</taxon>
        <taxon>Nocardia</taxon>
    </lineage>
</organism>
<gene>
    <name evidence="1" type="ORF">D7D52_01540</name>
</gene>
<keyword evidence="2" id="KW-1185">Reference proteome</keyword>
<dbReference type="InterPro" id="IPR007423">
    <property type="entry name" value="Sel_put"/>
</dbReference>
<reference evidence="1 2" key="1">
    <citation type="submission" date="2018-09" db="EMBL/GenBank/DDBJ databases">
        <title>Nocardia yunnanensis sp. nov., an actinomycete isolated from a soil sample.</title>
        <authorList>
            <person name="Zhang J."/>
        </authorList>
    </citation>
    <scope>NUCLEOTIDE SEQUENCE [LARGE SCALE GENOMIC DNA]</scope>
    <source>
        <strain evidence="1 2">CFHS0054</strain>
    </source>
</reference>
<dbReference type="OrthoDB" id="3541280at2"/>